<dbReference type="GO" id="GO:0006865">
    <property type="term" value="P:amino acid transport"/>
    <property type="evidence" value="ECO:0007669"/>
    <property type="project" value="TreeGrafter"/>
</dbReference>
<name>A0A6J4HNL8_9ACTN</name>
<accession>A0A6J4HNL8</accession>
<dbReference type="EMBL" id="CADCTN010000056">
    <property type="protein sequence ID" value="CAA9227411.1"/>
    <property type="molecule type" value="Genomic_DNA"/>
</dbReference>
<keyword evidence="2" id="KW-0813">Transport</keyword>
<evidence type="ECO:0000256" key="5">
    <source>
        <dbReference type="SAM" id="SignalP"/>
    </source>
</evidence>
<dbReference type="AlphaFoldDB" id="A0A6J4HNL8"/>
<feature type="domain" description="Solute-binding protein family 3/N-terminal" evidence="6">
    <location>
        <begin position="59"/>
        <end position="284"/>
    </location>
</feature>
<evidence type="ECO:0000259" key="6">
    <source>
        <dbReference type="SMART" id="SM00062"/>
    </source>
</evidence>
<keyword evidence="3 5" id="KW-0732">Signal</keyword>
<dbReference type="PROSITE" id="PS51257">
    <property type="entry name" value="PROKAR_LIPOPROTEIN"/>
    <property type="match status" value="1"/>
</dbReference>
<dbReference type="InterPro" id="IPR001638">
    <property type="entry name" value="Solute-binding_3/MltF_N"/>
</dbReference>
<evidence type="ECO:0000256" key="3">
    <source>
        <dbReference type="ARBA" id="ARBA00022729"/>
    </source>
</evidence>
<dbReference type="CDD" id="cd13690">
    <property type="entry name" value="PBP2_GluB"/>
    <property type="match status" value="1"/>
</dbReference>
<feature type="chain" id="PRO_5038852917" evidence="5">
    <location>
        <begin position="26"/>
        <end position="298"/>
    </location>
</feature>
<dbReference type="PANTHER" id="PTHR30085:SF6">
    <property type="entry name" value="ABC TRANSPORTER GLUTAMINE-BINDING PROTEIN GLNH"/>
    <property type="match status" value="1"/>
</dbReference>
<feature type="signal peptide" evidence="5">
    <location>
        <begin position="1"/>
        <end position="25"/>
    </location>
</feature>
<sequence>MRITRYAASLAAAGFLLTACGGSEAGNQAEEATENTAEVAEEVEFEAGTTMAELNEAGSITIGTKFDQPGFGLLNPNTEEPEGFDVEIAKIVAAKLGIAAEDIEWVETVSANREPFLQNGQVDMVVATYTINDARKQLIDFAGPYYEAGQDIMVAEGNPGGIEGPEDLAGKNVCSVEGSTPAQNIRDNYPEATLTLFDVYSKCADALAAGQVDAVTTDNVILTGLVAGSDGGFELVGNPFTTEPYGIGVTLGDTEFRNFINDVLEESFEDGSWAEAWDRTAGDISGTEAPEPPSVDRY</sequence>
<dbReference type="Gene3D" id="3.40.190.10">
    <property type="entry name" value="Periplasmic binding protein-like II"/>
    <property type="match status" value="2"/>
</dbReference>
<gene>
    <name evidence="7" type="ORF">AVDCRST_MAG52-806</name>
</gene>
<dbReference type="SUPFAM" id="SSF53850">
    <property type="entry name" value="Periplasmic binding protein-like II"/>
    <property type="match status" value="1"/>
</dbReference>
<dbReference type="PANTHER" id="PTHR30085">
    <property type="entry name" value="AMINO ACID ABC TRANSPORTER PERMEASE"/>
    <property type="match status" value="1"/>
</dbReference>
<dbReference type="GO" id="GO:0005576">
    <property type="term" value="C:extracellular region"/>
    <property type="evidence" value="ECO:0007669"/>
    <property type="project" value="TreeGrafter"/>
</dbReference>
<evidence type="ECO:0000256" key="1">
    <source>
        <dbReference type="ARBA" id="ARBA00010333"/>
    </source>
</evidence>
<evidence type="ECO:0000256" key="4">
    <source>
        <dbReference type="RuleBase" id="RU003744"/>
    </source>
</evidence>
<dbReference type="InterPro" id="IPR051455">
    <property type="entry name" value="Bact_solute-bind_prot3"/>
</dbReference>
<evidence type="ECO:0000256" key="2">
    <source>
        <dbReference type="ARBA" id="ARBA00022448"/>
    </source>
</evidence>
<reference evidence="7" key="1">
    <citation type="submission" date="2020-02" db="EMBL/GenBank/DDBJ databases">
        <authorList>
            <person name="Meier V. D."/>
        </authorList>
    </citation>
    <scope>NUCLEOTIDE SEQUENCE</scope>
    <source>
        <strain evidence="7">AVDCRST_MAG52</strain>
    </source>
</reference>
<protein>
    <submittedName>
        <fullName evidence="7">ABC transporter, substrate-binding protein (Cluster 3, basic aa/glutamine/opines)</fullName>
    </submittedName>
</protein>
<evidence type="ECO:0000313" key="7">
    <source>
        <dbReference type="EMBL" id="CAA9227411.1"/>
    </source>
</evidence>
<dbReference type="Pfam" id="PF00497">
    <property type="entry name" value="SBP_bac_3"/>
    <property type="match status" value="1"/>
</dbReference>
<dbReference type="InterPro" id="IPR018313">
    <property type="entry name" value="SBP_3_CS"/>
</dbReference>
<organism evidence="7">
    <name type="scientific">uncultured Blastococcus sp</name>
    <dbReference type="NCBI Taxonomy" id="217144"/>
    <lineage>
        <taxon>Bacteria</taxon>
        <taxon>Bacillati</taxon>
        <taxon>Actinomycetota</taxon>
        <taxon>Actinomycetes</taxon>
        <taxon>Geodermatophilales</taxon>
        <taxon>Geodermatophilaceae</taxon>
        <taxon>Blastococcus</taxon>
        <taxon>environmental samples</taxon>
    </lineage>
</organism>
<comment type="similarity">
    <text evidence="1 4">Belongs to the bacterial solute-binding protein 3 family.</text>
</comment>
<proteinExistence type="inferred from homology"/>
<dbReference type="PROSITE" id="PS01039">
    <property type="entry name" value="SBP_BACTERIAL_3"/>
    <property type="match status" value="1"/>
</dbReference>
<dbReference type="SMART" id="SM00062">
    <property type="entry name" value="PBPb"/>
    <property type="match status" value="1"/>
</dbReference>
<dbReference type="GO" id="GO:0030288">
    <property type="term" value="C:outer membrane-bounded periplasmic space"/>
    <property type="evidence" value="ECO:0007669"/>
    <property type="project" value="TreeGrafter"/>
</dbReference>